<keyword evidence="2" id="KW-0808">Transferase</keyword>
<dbReference type="EC" id="2.-.-.-" evidence="2"/>
<evidence type="ECO:0000259" key="1">
    <source>
        <dbReference type="Pfam" id="PF13302"/>
    </source>
</evidence>
<reference evidence="2 3" key="1">
    <citation type="submission" date="2024-04" db="EMBL/GenBank/DDBJ databases">
        <title>Isolation of an actinomycete strain from pig manure.</title>
        <authorList>
            <person name="Gong T."/>
            <person name="Yu Z."/>
            <person name="An M."/>
            <person name="Wei C."/>
            <person name="Yang W."/>
            <person name="Liu L."/>
        </authorList>
    </citation>
    <scope>NUCLEOTIDE SEQUENCE [LARGE SCALE GENOMIC DNA]</scope>
    <source>
        <strain evidence="2 3">ZF39</strain>
    </source>
</reference>
<dbReference type="PANTHER" id="PTHR43441">
    <property type="entry name" value="RIBOSOMAL-PROTEIN-SERINE ACETYLTRANSFERASE"/>
    <property type="match status" value="1"/>
</dbReference>
<dbReference type="Proteomes" id="UP001442841">
    <property type="component" value="Chromosome"/>
</dbReference>
<dbReference type="RefSeq" id="WP_425308261.1">
    <property type="nucleotide sequence ID" value="NZ_CP154795.1"/>
</dbReference>
<accession>A0ABZ3FPT6</accession>
<dbReference type="Pfam" id="PF13302">
    <property type="entry name" value="Acetyltransf_3"/>
    <property type="match status" value="1"/>
</dbReference>
<keyword evidence="3" id="KW-1185">Reference proteome</keyword>
<dbReference type="InterPro" id="IPR016181">
    <property type="entry name" value="Acyl_CoA_acyltransferase"/>
</dbReference>
<dbReference type="Gene3D" id="3.40.630.30">
    <property type="match status" value="1"/>
</dbReference>
<name>A0ABZ3FPT6_9ACTN</name>
<gene>
    <name evidence="2" type="ORF">AADG42_05715</name>
</gene>
<evidence type="ECO:0000313" key="3">
    <source>
        <dbReference type="Proteomes" id="UP001442841"/>
    </source>
</evidence>
<proteinExistence type="predicted"/>
<sequence>MTEWPVQLTHGEAVLRPMRRRDQRDWDEVRSYNRDWLHPWEATMPPGGEPGPATFGALVKLLDRQARQGQGLPWALCWNPAGGDPGRARLVGQVTVTGISRGSARFAQIGYWIDRRLAGRGLVPLGVALATDFCFRDLRLHRMEVAIRPENGNSLRVVQKLGFRYEGLRPRYLHINGDWRDHEVFALNAEEVPEGMLARWQASRTPR</sequence>
<dbReference type="InterPro" id="IPR000182">
    <property type="entry name" value="GNAT_dom"/>
</dbReference>
<dbReference type="InterPro" id="IPR051908">
    <property type="entry name" value="Ribosomal_N-acetyltransferase"/>
</dbReference>
<dbReference type="GO" id="GO:0016740">
    <property type="term" value="F:transferase activity"/>
    <property type="evidence" value="ECO:0007669"/>
    <property type="project" value="UniProtKB-KW"/>
</dbReference>
<feature type="domain" description="N-acetyltransferase" evidence="1">
    <location>
        <begin position="14"/>
        <end position="164"/>
    </location>
</feature>
<protein>
    <submittedName>
        <fullName evidence="2">GNAT family protein</fullName>
        <ecNumber evidence="2">2.-.-.-</ecNumber>
    </submittedName>
</protein>
<dbReference type="EMBL" id="CP154795">
    <property type="protein sequence ID" value="XAN06828.1"/>
    <property type="molecule type" value="Genomic_DNA"/>
</dbReference>
<organism evidence="2 3">
    <name type="scientific">Ammonicoccus fulvus</name>
    <dbReference type="NCBI Taxonomy" id="3138240"/>
    <lineage>
        <taxon>Bacteria</taxon>
        <taxon>Bacillati</taxon>
        <taxon>Actinomycetota</taxon>
        <taxon>Actinomycetes</taxon>
        <taxon>Propionibacteriales</taxon>
        <taxon>Propionibacteriaceae</taxon>
        <taxon>Ammonicoccus</taxon>
    </lineage>
</organism>
<evidence type="ECO:0000313" key="2">
    <source>
        <dbReference type="EMBL" id="XAN06828.1"/>
    </source>
</evidence>
<dbReference type="SUPFAM" id="SSF55729">
    <property type="entry name" value="Acyl-CoA N-acyltransferases (Nat)"/>
    <property type="match status" value="1"/>
</dbReference>
<dbReference type="PANTHER" id="PTHR43441:SF10">
    <property type="entry name" value="ACETYLTRANSFERASE"/>
    <property type="match status" value="1"/>
</dbReference>